<keyword evidence="3" id="KW-1003">Cell membrane</keyword>
<feature type="transmembrane region" description="Helical" evidence="8">
    <location>
        <begin position="313"/>
        <end position="335"/>
    </location>
</feature>
<name>A0AAW9JR65_CARML</name>
<feature type="transmembrane region" description="Helical" evidence="8">
    <location>
        <begin position="103"/>
        <end position="127"/>
    </location>
</feature>
<dbReference type="PANTHER" id="PTHR23522:SF10">
    <property type="entry name" value="3-PHENYLPROPIONIC ACID TRANSPORTER-RELATED"/>
    <property type="match status" value="1"/>
</dbReference>
<keyword evidence="4" id="KW-0997">Cell inner membrane</keyword>
<evidence type="ECO:0000256" key="1">
    <source>
        <dbReference type="ARBA" id="ARBA00004429"/>
    </source>
</evidence>
<gene>
    <name evidence="10" type="ORF">RAK27_03900</name>
</gene>
<dbReference type="GeneID" id="83607233"/>
<feature type="transmembrane region" description="Helical" evidence="8">
    <location>
        <begin position="44"/>
        <end position="67"/>
    </location>
</feature>
<proteinExistence type="predicted"/>
<dbReference type="InterPro" id="IPR024989">
    <property type="entry name" value="MFS_assoc_dom"/>
</dbReference>
<feature type="transmembrane region" description="Helical" evidence="8">
    <location>
        <begin position="288"/>
        <end position="307"/>
    </location>
</feature>
<dbReference type="GO" id="GO:0005886">
    <property type="term" value="C:plasma membrane"/>
    <property type="evidence" value="ECO:0007669"/>
    <property type="project" value="UniProtKB-SubCell"/>
</dbReference>
<keyword evidence="2" id="KW-0813">Transport</keyword>
<dbReference type="GO" id="GO:0015528">
    <property type="term" value="F:lactose:proton symporter activity"/>
    <property type="evidence" value="ECO:0007669"/>
    <property type="project" value="TreeGrafter"/>
</dbReference>
<dbReference type="EMBL" id="JAVBVO010000002">
    <property type="protein sequence ID" value="MDZ5757794.1"/>
    <property type="molecule type" value="Genomic_DNA"/>
</dbReference>
<dbReference type="InterPro" id="IPR036259">
    <property type="entry name" value="MFS_trans_sf"/>
</dbReference>
<evidence type="ECO:0000313" key="10">
    <source>
        <dbReference type="EMBL" id="MDZ5757794.1"/>
    </source>
</evidence>
<keyword evidence="6 8" id="KW-1133">Transmembrane helix</keyword>
<evidence type="ECO:0000256" key="8">
    <source>
        <dbReference type="SAM" id="Phobius"/>
    </source>
</evidence>
<comment type="subcellular location">
    <subcellularLocation>
        <location evidence="1">Cell inner membrane</location>
        <topology evidence="1">Multi-pass membrane protein</topology>
    </subcellularLocation>
</comment>
<feature type="domain" description="Major facilitator superfamily (MFS) profile" evidence="9">
    <location>
        <begin position="208"/>
        <end position="400"/>
    </location>
</feature>
<dbReference type="Pfam" id="PF12832">
    <property type="entry name" value="MFS_1_like"/>
    <property type="match status" value="1"/>
</dbReference>
<feature type="transmembrane region" description="Helical" evidence="8">
    <location>
        <begin position="20"/>
        <end position="38"/>
    </location>
</feature>
<dbReference type="SUPFAM" id="SSF103473">
    <property type="entry name" value="MFS general substrate transporter"/>
    <property type="match status" value="1"/>
</dbReference>
<evidence type="ECO:0000256" key="4">
    <source>
        <dbReference type="ARBA" id="ARBA00022519"/>
    </source>
</evidence>
<comment type="caution">
    <text evidence="10">The sequence shown here is derived from an EMBL/GenBank/DDBJ whole genome shotgun (WGS) entry which is preliminary data.</text>
</comment>
<feature type="transmembrane region" description="Helical" evidence="8">
    <location>
        <begin position="79"/>
        <end position="97"/>
    </location>
</feature>
<dbReference type="Proteomes" id="UP001290462">
    <property type="component" value="Unassembled WGS sequence"/>
</dbReference>
<dbReference type="Gene3D" id="1.20.1250.20">
    <property type="entry name" value="MFS general substrate transporter like domains"/>
    <property type="match status" value="2"/>
</dbReference>
<keyword evidence="7 8" id="KW-0472">Membrane</keyword>
<dbReference type="GO" id="GO:0030395">
    <property type="term" value="F:lactose binding"/>
    <property type="evidence" value="ECO:0007669"/>
    <property type="project" value="TreeGrafter"/>
</dbReference>
<organism evidence="10 11">
    <name type="scientific">Carnobacterium maltaromaticum</name>
    <name type="common">Carnobacterium piscicola</name>
    <dbReference type="NCBI Taxonomy" id="2751"/>
    <lineage>
        <taxon>Bacteria</taxon>
        <taxon>Bacillati</taxon>
        <taxon>Bacillota</taxon>
        <taxon>Bacilli</taxon>
        <taxon>Lactobacillales</taxon>
        <taxon>Carnobacteriaceae</taxon>
        <taxon>Carnobacterium</taxon>
    </lineage>
</organism>
<accession>A0AAW9JR65</accession>
<feature type="transmembrane region" description="Helical" evidence="8">
    <location>
        <begin position="166"/>
        <end position="186"/>
    </location>
</feature>
<evidence type="ECO:0000256" key="6">
    <source>
        <dbReference type="ARBA" id="ARBA00022989"/>
    </source>
</evidence>
<evidence type="ECO:0000256" key="7">
    <source>
        <dbReference type="ARBA" id="ARBA00023136"/>
    </source>
</evidence>
<feature type="transmembrane region" description="Helical" evidence="8">
    <location>
        <begin position="139"/>
        <end position="160"/>
    </location>
</feature>
<reference evidence="10" key="1">
    <citation type="submission" date="2023-08" db="EMBL/GenBank/DDBJ databases">
        <title>Genomic characterization of piscicolin 126 produced by Carnobacterium maltaromaticum CM22 strain isolated from salmon (Salmo salar).</title>
        <authorList>
            <person name="Gonzalez-Gragera E."/>
            <person name="Garcia-Lopez J.D."/>
            <person name="Teso-Perez C."/>
            <person name="Gimenez-Hernandez I."/>
            <person name="Peralta-Sanchez J.M."/>
            <person name="Valdivia E."/>
            <person name="Montalban-Lopez M."/>
            <person name="Martin-Platero A.M."/>
            <person name="Banos A."/>
            <person name="Martinez-Bueno M."/>
        </authorList>
    </citation>
    <scope>NUCLEOTIDE SEQUENCE</scope>
    <source>
        <strain evidence="10">CM22</strain>
    </source>
</reference>
<sequence>MLKKSLARRLTIQYGLLQSMYWMGFCVIMGFATVFLLYKDFEGQQIGVILAVSNICAALLQPVIASFADRSKHVMLKTIISFLAFIVILLTILLVLIPVNKVIIALLFILIGTVVLTIQPLLNSLIFEYINRGIKINYGLARGLGSLSFAAISFVLGFIVNRFSPAVLPYLYILFYSFILLIAYSFKMPRVLKEEPDLSICSSPSKKTFKLAELTTFFKRYHNLYLLLISVCCLFIFHNIISTYLIQIMQNVGGSDTDFGISLALAASVELPTMMGFAYLVRKIKGSTLLKVSAIFFTVKALVFLLAPSVGVIYLGQILQALSFALYIPASVYYMNELMEPTDRIKGQAIIMVAMTLGGVFGNLIGGILLDNFTIFVMLVAGVIFSLIGTLLLCYSVKEI</sequence>
<evidence type="ECO:0000256" key="5">
    <source>
        <dbReference type="ARBA" id="ARBA00022692"/>
    </source>
</evidence>
<feature type="transmembrane region" description="Helical" evidence="8">
    <location>
        <begin position="224"/>
        <end position="247"/>
    </location>
</feature>
<feature type="transmembrane region" description="Helical" evidence="8">
    <location>
        <begin position="347"/>
        <end position="369"/>
    </location>
</feature>
<dbReference type="PANTHER" id="PTHR23522">
    <property type="entry name" value="BLL5896 PROTEIN"/>
    <property type="match status" value="1"/>
</dbReference>
<dbReference type="RefSeq" id="WP_010053923.1">
    <property type="nucleotide sequence ID" value="NZ_CBCPHU010000006.1"/>
</dbReference>
<evidence type="ECO:0000256" key="2">
    <source>
        <dbReference type="ARBA" id="ARBA00022448"/>
    </source>
</evidence>
<evidence type="ECO:0000256" key="3">
    <source>
        <dbReference type="ARBA" id="ARBA00022475"/>
    </source>
</evidence>
<protein>
    <submittedName>
        <fullName evidence="10">MFS transporter</fullName>
    </submittedName>
</protein>
<feature type="transmembrane region" description="Helical" evidence="8">
    <location>
        <begin position="375"/>
        <end position="397"/>
    </location>
</feature>
<dbReference type="InterPro" id="IPR020846">
    <property type="entry name" value="MFS_dom"/>
</dbReference>
<evidence type="ECO:0000313" key="11">
    <source>
        <dbReference type="Proteomes" id="UP001290462"/>
    </source>
</evidence>
<feature type="transmembrane region" description="Helical" evidence="8">
    <location>
        <begin position="259"/>
        <end position="281"/>
    </location>
</feature>
<evidence type="ECO:0000259" key="9">
    <source>
        <dbReference type="PROSITE" id="PS50850"/>
    </source>
</evidence>
<dbReference type="AlphaFoldDB" id="A0AAW9JR65"/>
<keyword evidence="5 8" id="KW-0812">Transmembrane</keyword>
<dbReference type="PROSITE" id="PS50850">
    <property type="entry name" value="MFS"/>
    <property type="match status" value="1"/>
</dbReference>